<reference evidence="4" key="1">
    <citation type="submission" date="2010-07" db="EMBL/GenBank/DDBJ databases">
        <title>The genome sequence of Gaeumannomyces graminis var. tritici strain R3-111a-1.</title>
        <authorList>
            <consortium name="The Broad Institute Genome Sequencing Platform"/>
            <person name="Ma L.-J."/>
            <person name="Dead R."/>
            <person name="Young S."/>
            <person name="Zeng Q."/>
            <person name="Koehrsen M."/>
            <person name="Alvarado L."/>
            <person name="Berlin A."/>
            <person name="Chapman S.B."/>
            <person name="Chen Z."/>
            <person name="Freedman E."/>
            <person name="Gellesch M."/>
            <person name="Goldberg J."/>
            <person name="Griggs A."/>
            <person name="Gujja S."/>
            <person name="Heilman E.R."/>
            <person name="Heiman D."/>
            <person name="Hepburn T."/>
            <person name="Howarth C."/>
            <person name="Jen D."/>
            <person name="Larson L."/>
            <person name="Mehta T."/>
            <person name="Neiman D."/>
            <person name="Pearson M."/>
            <person name="Roberts A."/>
            <person name="Saif S."/>
            <person name="Shea T."/>
            <person name="Shenoy N."/>
            <person name="Sisk P."/>
            <person name="Stolte C."/>
            <person name="Sykes S."/>
            <person name="Walk T."/>
            <person name="White J."/>
            <person name="Yandava C."/>
            <person name="Haas B."/>
            <person name="Nusbaum C."/>
            <person name="Birren B."/>
        </authorList>
    </citation>
    <scope>NUCLEOTIDE SEQUENCE [LARGE SCALE GENOMIC DNA]</scope>
    <source>
        <strain evidence="4">R3-111a-1</strain>
    </source>
</reference>
<dbReference type="Proteomes" id="UP000006039">
    <property type="component" value="Unassembled WGS sequence"/>
</dbReference>
<evidence type="ECO:0000313" key="3">
    <source>
        <dbReference type="EnsemblFungi" id="EJT79054"/>
    </source>
</evidence>
<dbReference type="AlphaFoldDB" id="J3NS98"/>
<dbReference type="GO" id="GO:0016651">
    <property type="term" value="F:oxidoreductase activity, acting on NAD(P)H"/>
    <property type="evidence" value="ECO:0007669"/>
    <property type="project" value="InterPro"/>
</dbReference>
<keyword evidence="1" id="KW-0560">Oxidoreductase</keyword>
<dbReference type="GeneID" id="20344601"/>
<dbReference type="STRING" id="644352.J3NS98"/>
<dbReference type="RefSeq" id="XP_009220199.1">
    <property type="nucleotide sequence ID" value="XM_009221935.1"/>
</dbReference>
<dbReference type="eggNOG" id="KOG1198">
    <property type="taxonomic scope" value="Eukaryota"/>
</dbReference>
<dbReference type="PANTHER" id="PTHR45348:SF1">
    <property type="entry name" value="TRANS-ENOYL REDUCTASE STHE"/>
    <property type="match status" value="1"/>
</dbReference>
<dbReference type="EnsemblFungi" id="EJT79054">
    <property type="protein sequence ID" value="EJT79054"/>
    <property type="gene ID" value="GGTG_04143"/>
</dbReference>
<name>J3NS98_GAET3</name>
<reference evidence="2" key="3">
    <citation type="submission" date="2010-09" db="EMBL/GenBank/DDBJ databases">
        <title>Annotation of Gaeumannomyces graminis var. tritici R3-111a-1.</title>
        <authorList>
            <consortium name="The Broad Institute Genome Sequencing Platform"/>
            <person name="Ma L.-J."/>
            <person name="Dead R."/>
            <person name="Young S.K."/>
            <person name="Zeng Q."/>
            <person name="Gargeya S."/>
            <person name="Fitzgerald M."/>
            <person name="Haas B."/>
            <person name="Abouelleil A."/>
            <person name="Alvarado L."/>
            <person name="Arachchi H.M."/>
            <person name="Berlin A."/>
            <person name="Brown A."/>
            <person name="Chapman S.B."/>
            <person name="Chen Z."/>
            <person name="Dunbar C."/>
            <person name="Freedman E."/>
            <person name="Gearin G."/>
            <person name="Gellesch M."/>
            <person name="Goldberg J."/>
            <person name="Griggs A."/>
            <person name="Gujja S."/>
            <person name="Heiman D."/>
            <person name="Howarth C."/>
            <person name="Larson L."/>
            <person name="Lui A."/>
            <person name="MacDonald P.J.P."/>
            <person name="Mehta T."/>
            <person name="Montmayeur A."/>
            <person name="Murphy C."/>
            <person name="Neiman D."/>
            <person name="Pearson M."/>
            <person name="Priest M."/>
            <person name="Roberts A."/>
            <person name="Saif S."/>
            <person name="Shea T."/>
            <person name="Shenoy N."/>
            <person name="Sisk P."/>
            <person name="Stolte C."/>
            <person name="Sykes S."/>
            <person name="Yandava C."/>
            <person name="Wortman J."/>
            <person name="Nusbaum C."/>
            <person name="Birren B."/>
        </authorList>
    </citation>
    <scope>NUCLEOTIDE SEQUENCE</scope>
    <source>
        <strain evidence="2">R3-111a-1</strain>
    </source>
</reference>
<dbReference type="EMBL" id="GL385396">
    <property type="protein sequence ID" value="EJT79054.1"/>
    <property type="molecule type" value="Genomic_DNA"/>
</dbReference>
<dbReference type="VEuPathDB" id="FungiDB:GGTG_04143"/>
<dbReference type="InterPro" id="IPR036291">
    <property type="entry name" value="NAD(P)-bd_dom_sf"/>
</dbReference>
<dbReference type="SUPFAM" id="SSF51735">
    <property type="entry name" value="NAD(P)-binding Rossmann-fold domains"/>
    <property type="match status" value="1"/>
</dbReference>
<reference evidence="2" key="2">
    <citation type="submission" date="2010-07" db="EMBL/GenBank/DDBJ databases">
        <authorList>
            <consortium name="The Broad Institute Genome Sequencing Platform"/>
            <consortium name="Broad Institute Genome Sequencing Center for Infectious Disease"/>
            <person name="Ma L.-J."/>
            <person name="Dead R."/>
            <person name="Young S."/>
            <person name="Zeng Q."/>
            <person name="Koehrsen M."/>
            <person name="Alvarado L."/>
            <person name="Berlin A."/>
            <person name="Chapman S.B."/>
            <person name="Chen Z."/>
            <person name="Freedman E."/>
            <person name="Gellesch M."/>
            <person name="Goldberg J."/>
            <person name="Griggs A."/>
            <person name="Gujja S."/>
            <person name="Heilman E.R."/>
            <person name="Heiman D."/>
            <person name="Hepburn T."/>
            <person name="Howarth C."/>
            <person name="Jen D."/>
            <person name="Larson L."/>
            <person name="Mehta T."/>
            <person name="Neiman D."/>
            <person name="Pearson M."/>
            <person name="Roberts A."/>
            <person name="Saif S."/>
            <person name="Shea T."/>
            <person name="Shenoy N."/>
            <person name="Sisk P."/>
            <person name="Stolte C."/>
            <person name="Sykes S."/>
            <person name="Walk T."/>
            <person name="White J."/>
            <person name="Yandava C."/>
            <person name="Haas B."/>
            <person name="Nusbaum C."/>
            <person name="Birren B."/>
        </authorList>
    </citation>
    <scope>NUCLEOTIDE SEQUENCE</scope>
    <source>
        <strain evidence="2">R3-111a-1</strain>
    </source>
</reference>
<dbReference type="HOGENOM" id="CLU_2263945_0_0_1"/>
<dbReference type="PANTHER" id="PTHR45348">
    <property type="entry name" value="HYPOTHETICAL OXIDOREDUCTASE (EUROFUNG)"/>
    <property type="match status" value="1"/>
</dbReference>
<reference evidence="3" key="5">
    <citation type="submission" date="2018-04" db="UniProtKB">
        <authorList>
            <consortium name="EnsemblFungi"/>
        </authorList>
    </citation>
    <scope>IDENTIFICATION</scope>
    <source>
        <strain evidence="3">R3-111a-1</strain>
    </source>
</reference>
<evidence type="ECO:0008006" key="5">
    <source>
        <dbReference type="Google" id="ProtNLM"/>
    </source>
</evidence>
<gene>
    <name evidence="3" type="primary">20344601</name>
    <name evidence="2" type="ORF">GGTG_04143</name>
</gene>
<evidence type="ECO:0000313" key="2">
    <source>
        <dbReference type="EMBL" id="EJT79054.1"/>
    </source>
</evidence>
<evidence type="ECO:0000256" key="1">
    <source>
        <dbReference type="ARBA" id="ARBA00023002"/>
    </source>
</evidence>
<proteinExistence type="predicted"/>
<sequence length="103" mass="11491">MTADSLTLSSSWTDVEEPTTAPKFVLVYGGSTASGTFAIQLLKPSGYRVITTFSPNNFELVQECGAERAFNYYSPTYSEEIRAYTKNLLEYALDIITEARTIR</sequence>
<protein>
    <recommendedName>
        <fullName evidence="5">Alcohol dehydrogenase-like C-terminal domain-containing protein</fullName>
    </recommendedName>
</protein>
<dbReference type="OrthoDB" id="48317at2759"/>
<evidence type="ECO:0000313" key="4">
    <source>
        <dbReference type="Proteomes" id="UP000006039"/>
    </source>
</evidence>
<accession>J3NS98</accession>
<organism evidence="2">
    <name type="scientific">Gaeumannomyces tritici (strain R3-111a-1)</name>
    <name type="common">Wheat and barley take-all root rot fungus</name>
    <name type="synonym">Gaeumannomyces graminis var. tritici</name>
    <dbReference type="NCBI Taxonomy" id="644352"/>
    <lineage>
        <taxon>Eukaryota</taxon>
        <taxon>Fungi</taxon>
        <taxon>Dikarya</taxon>
        <taxon>Ascomycota</taxon>
        <taxon>Pezizomycotina</taxon>
        <taxon>Sordariomycetes</taxon>
        <taxon>Sordariomycetidae</taxon>
        <taxon>Magnaporthales</taxon>
        <taxon>Magnaporthaceae</taxon>
        <taxon>Gaeumannomyces</taxon>
    </lineage>
</organism>
<keyword evidence="4" id="KW-1185">Reference proteome</keyword>
<dbReference type="InterPro" id="IPR047122">
    <property type="entry name" value="Trans-enoyl_RdTase-like"/>
</dbReference>
<dbReference type="Gene3D" id="3.40.50.720">
    <property type="entry name" value="NAD(P)-binding Rossmann-like Domain"/>
    <property type="match status" value="1"/>
</dbReference>
<reference evidence="3" key="4">
    <citation type="journal article" date="2015" name="G3 (Bethesda)">
        <title>Genome sequences of three phytopathogenic species of the Magnaporthaceae family of fungi.</title>
        <authorList>
            <person name="Okagaki L.H."/>
            <person name="Nunes C.C."/>
            <person name="Sailsbery J."/>
            <person name="Clay B."/>
            <person name="Brown D."/>
            <person name="John T."/>
            <person name="Oh Y."/>
            <person name="Young N."/>
            <person name="Fitzgerald M."/>
            <person name="Haas B.J."/>
            <person name="Zeng Q."/>
            <person name="Young S."/>
            <person name="Adiconis X."/>
            <person name="Fan L."/>
            <person name="Levin J.Z."/>
            <person name="Mitchell T.K."/>
            <person name="Okubara P.A."/>
            <person name="Farman M.L."/>
            <person name="Kohn L.M."/>
            <person name="Birren B."/>
            <person name="Ma L.-J."/>
            <person name="Dean R.A."/>
        </authorList>
    </citation>
    <scope>NUCLEOTIDE SEQUENCE</scope>
    <source>
        <strain evidence="3">R3-111a-1</strain>
    </source>
</reference>